<accession>A0A813BY93</accession>
<sequence length="171" mass="18711">MIPPLPTPGMWQVKPSPRVDVPFPELPSDADTDWRLRLGPSVFDIHKAGAKGSAGLHNRPATRDWAGAYGAFDGMYDESGGGTVTPCISHADVIEAKESGCGRIFETDLSHILPEQVWPFFSQALDFIYSEDLVLNEENAVPLLRCAESLARSVEPWCQLSCSAHAEARFV</sequence>
<dbReference type="AlphaFoldDB" id="A0A813BY93"/>
<comment type="caution">
    <text evidence="1">The sequence shown here is derived from an EMBL/GenBank/DDBJ whole genome shotgun (WGS) entry which is preliminary data.</text>
</comment>
<keyword evidence="2" id="KW-1185">Reference proteome</keyword>
<gene>
    <name evidence="1" type="primary">HCc2</name>
    <name evidence="1" type="ORF">SNEC2469_LOCUS32459</name>
</gene>
<organism evidence="1 2">
    <name type="scientific">Symbiodinium necroappetens</name>
    <dbReference type="NCBI Taxonomy" id="1628268"/>
    <lineage>
        <taxon>Eukaryota</taxon>
        <taxon>Sar</taxon>
        <taxon>Alveolata</taxon>
        <taxon>Dinophyceae</taxon>
        <taxon>Suessiales</taxon>
        <taxon>Symbiodiniaceae</taxon>
        <taxon>Symbiodinium</taxon>
    </lineage>
</organism>
<name>A0A813BY93_9DINO</name>
<evidence type="ECO:0000313" key="2">
    <source>
        <dbReference type="Proteomes" id="UP000601435"/>
    </source>
</evidence>
<proteinExistence type="predicted"/>
<dbReference type="Proteomes" id="UP000601435">
    <property type="component" value="Unassembled WGS sequence"/>
</dbReference>
<evidence type="ECO:0000313" key="1">
    <source>
        <dbReference type="EMBL" id="CAE7931951.1"/>
    </source>
</evidence>
<reference evidence="1" key="1">
    <citation type="submission" date="2021-02" db="EMBL/GenBank/DDBJ databases">
        <authorList>
            <person name="Dougan E. K."/>
            <person name="Rhodes N."/>
            <person name="Thang M."/>
            <person name="Chan C."/>
        </authorList>
    </citation>
    <scope>NUCLEOTIDE SEQUENCE</scope>
</reference>
<dbReference type="EMBL" id="CAJNJA010082251">
    <property type="protein sequence ID" value="CAE7931951.1"/>
    <property type="molecule type" value="Genomic_DNA"/>
</dbReference>
<protein>
    <submittedName>
        <fullName evidence="1">HCc2 protein</fullName>
    </submittedName>
</protein>
<dbReference type="CDD" id="cd18186">
    <property type="entry name" value="BTB_POZ_ZBTB_KLHL-like"/>
    <property type="match status" value="1"/>
</dbReference>